<dbReference type="AlphaFoldDB" id="A0A3P7LVD9"/>
<evidence type="ECO:0000313" key="8">
    <source>
        <dbReference type="EMBL" id="VDN14993.1"/>
    </source>
</evidence>
<evidence type="ECO:0000256" key="5">
    <source>
        <dbReference type="ARBA" id="ARBA00023203"/>
    </source>
</evidence>
<dbReference type="GO" id="GO:0051015">
    <property type="term" value="F:actin filament binding"/>
    <property type="evidence" value="ECO:0007669"/>
    <property type="project" value="TreeGrafter"/>
</dbReference>
<dbReference type="GO" id="GO:0016020">
    <property type="term" value="C:membrane"/>
    <property type="evidence" value="ECO:0007669"/>
    <property type="project" value="TreeGrafter"/>
</dbReference>
<dbReference type="GO" id="GO:0007015">
    <property type="term" value="P:actin filament organization"/>
    <property type="evidence" value="ECO:0007669"/>
    <property type="project" value="TreeGrafter"/>
</dbReference>
<dbReference type="InterPro" id="IPR027417">
    <property type="entry name" value="P-loop_NTPase"/>
</dbReference>
<keyword evidence="9" id="KW-1185">Reference proteome</keyword>
<name>A0A3P7LVD9_DIBLA</name>
<keyword evidence="5 6" id="KW-0009">Actin-binding</keyword>
<dbReference type="InterPro" id="IPR036961">
    <property type="entry name" value="Kinesin_motor_dom_sf"/>
</dbReference>
<evidence type="ECO:0000256" key="4">
    <source>
        <dbReference type="ARBA" id="ARBA00023175"/>
    </source>
</evidence>
<dbReference type="SUPFAM" id="SSF52540">
    <property type="entry name" value="P-loop containing nucleoside triphosphate hydrolases"/>
    <property type="match status" value="1"/>
</dbReference>
<organism evidence="8 9">
    <name type="scientific">Dibothriocephalus latus</name>
    <name type="common">Fish tapeworm</name>
    <name type="synonym">Diphyllobothrium latum</name>
    <dbReference type="NCBI Taxonomy" id="60516"/>
    <lineage>
        <taxon>Eukaryota</taxon>
        <taxon>Metazoa</taxon>
        <taxon>Spiralia</taxon>
        <taxon>Lophotrochozoa</taxon>
        <taxon>Platyhelminthes</taxon>
        <taxon>Cestoda</taxon>
        <taxon>Eucestoda</taxon>
        <taxon>Diphyllobothriidea</taxon>
        <taxon>Diphyllobothriidae</taxon>
        <taxon>Dibothriocephalus</taxon>
    </lineage>
</organism>
<dbReference type="Pfam" id="PF00063">
    <property type="entry name" value="Myosin_head"/>
    <property type="match status" value="1"/>
</dbReference>
<dbReference type="GO" id="GO:0000146">
    <property type="term" value="F:microfilament motor activity"/>
    <property type="evidence" value="ECO:0007669"/>
    <property type="project" value="TreeGrafter"/>
</dbReference>
<evidence type="ECO:0000256" key="6">
    <source>
        <dbReference type="PROSITE-ProRule" id="PRU00782"/>
    </source>
</evidence>
<dbReference type="SMART" id="SM00242">
    <property type="entry name" value="MYSc"/>
    <property type="match status" value="1"/>
</dbReference>
<dbReference type="PANTHER" id="PTHR13140:SF706">
    <property type="entry name" value="DILUTE CLASS UNCONVENTIONAL MYOSIN, ISOFORM C"/>
    <property type="match status" value="1"/>
</dbReference>
<dbReference type="EMBL" id="UYRU01061045">
    <property type="protein sequence ID" value="VDN14993.1"/>
    <property type="molecule type" value="Genomic_DNA"/>
</dbReference>
<comment type="caution">
    <text evidence="6">Lacks conserved residue(s) required for the propagation of feature annotation.</text>
</comment>
<evidence type="ECO:0000256" key="2">
    <source>
        <dbReference type="ARBA" id="ARBA00022840"/>
    </source>
</evidence>
<proteinExistence type="inferred from homology"/>
<comment type="similarity">
    <text evidence="6">Belongs to the TRAFAC class myosin-kinesin ATPase superfamily. Myosin family.</text>
</comment>
<sequence length="188" mass="21727">AQKDLEGGRENFIGVLDIYGFETFDVNSFEQFCINYANEKLQQRFVFHVFKLEQEEYLREGLEWDFVDFYDNQPCIDLIEGPMGILSLLNDECKMPKASDSNWLARLVEKHLNRSPDFSQSKLGARTSFQVRHFAEVVAYTVAGFVEKNCDRVIREHAAIFERTSVSHSLCFLHSSPLICCPLKNCKP</sequence>
<evidence type="ECO:0000259" key="7">
    <source>
        <dbReference type="PROSITE" id="PS51456"/>
    </source>
</evidence>
<keyword evidence="2" id="KW-0067">ATP-binding</keyword>
<dbReference type="PROSITE" id="PS51456">
    <property type="entry name" value="MYOSIN_MOTOR"/>
    <property type="match status" value="1"/>
</dbReference>
<keyword evidence="1" id="KW-0547">Nucleotide-binding</keyword>
<reference evidence="8 9" key="1">
    <citation type="submission" date="2018-11" db="EMBL/GenBank/DDBJ databases">
        <authorList>
            <consortium name="Pathogen Informatics"/>
        </authorList>
    </citation>
    <scope>NUCLEOTIDE SEQUENCE [LARGE SCALE GENOMIC DNA]</scope>
</reference>
<protein>
    <recommendedName>
        <fullName evidence="7">Myosin motor domain-containing protein</fullName>
    </recommendedName>
</protein>
<dbReference type="GO" id="GO:0016459">
    <property type="term" value="C:myosin complex"/>
    <property type="evidence" value="ECO:0007669"/>
    <property type="project" value="UniProtKB-KW"/>
</dbReference>
<dbReference type="OrthoDB" id="312459at2759"/>
<dbReference type="GO" id="GO:0005524">
    <property type="term" value="F:ATP binding"/>
    <property type="evidence" value="ECO:0007669"/>
    <property type="project" value="UniProtKB-KW"/>
</dbReference>
<dbReference type="Proteomes" id="UP000281553">
    <property type="component" value="Unassembled WGS sequence"/>
</dbReference>
<accession>A0A3P7LVD9</accession>
<gene>
    <name evidence="8" type="ORF">DILT_LOCUS10824</name>
</gene>
<dbReference type="Gene3D" id="3.40.850.10">
    <property type="entry name" value="Kinesin motor domain"/>
    <property type="match status" value="1"/>
</dbReference>
<feature type="non-terminal residue" evidence="8">
    <location>
        <position position="1"/>
    </location>
</feature>
<keyword evidence="4" id="KW-0505">Motor protein</keyword>
<feature type="domain" description="Myosin motor" evidence="7">
    <location>
        <begin position="1"/>
        <end position="188"/>
    </location>
</feature>
<dbReference type="InterPro" id="IPR001609">
    <property type="entry name" value="Myosin_head_motor_dom-like"/>
</dbReference>
<dbReference type="GO" id="GO:0005737">
    <property type="term" value="C:cytoplasm"/>
    <property type="evidence" value="ECO:0007669"/>
    <property type="project" value="TreeGrafter"/>
</dbReference>
<dbReference type="Gene3D" id="1.20.58.530">
    <property type="match status" value="1"/>
</dbReference>
<keyword evidence="3 6" id="KW-0518">Myosin</keyword>
<dbReference type="PANTHER" id="PTHR13140">
    <property type="entry name" value="MYOSIN"/>
    <property type="match status" value="1"/>
</dbReference>
<evidence type="ECO:0000256" key="1">
    <source>
        <dbReference type="ARBA" id="ARBA00022741"/>
    </source>
</evidence>
<evidence type="ECO:0000256" key="3">
    <source>
        <dbReference type="ARBA" id="ARBA00023123"/>
    </source>
</evidence>
<dbReference type="PRINTS" id="PR00193">
    <property type="entry name" value="MYOSINHEAVY"/>
</dbReference>
<evidence type="ECO:0000313" key="9">
    <source>
        <dbReference type="Proteomes" id="UP000281553"/>
    </source>
</evidence>